<organism evidence="1 2">
    <name type="scientific">Symbiodinium necroappetens</name>
    <dbReference type="NCBI Taxonomy" id="1628268"/>
    <lineage>
        <taxon>Eukaryota</taxon>
        <taxon>Sar</taxon>
        <taxon>Alveolata</taxon>
        <taxon>Dinophyceae</taxon>
        <taxon>Suessiales</taxon>
        <taxon>Symbiodiniaceae</taxon>
        <taxon>Symbiodinium</taxon>
    </lineage>
</organism>
<evidence type="ECO:0000313" key="2">
    <source>
        <dbReference type="Proteomes" id="UP000601435"/>
    </source>
</evidence>
<dbReference type="AlphaFoldDB" id="A0A813A4S6"/>
<accession>A0A813A4S6</accession>
<sequence>MNRAILAFIKAISQKTPLPSLGGRLLTSSLLTAALDEIRPLCPFPVCPAMLDMEYSPSLLEQEIQKVVSNVGDPAHVSFTLVFVRLDPSTFTLHKITPTPKYNMAGYTYLWNLREVWQHLHLATSFHMWHSKQMRLGTMAELESSWGISKQIVRSETYRGDQEVLTWPGVRNDVCSTLGLLLVLGLQAQVRGMALEAQKSCLDLLRRILRITGLPERLVILPEVPLKIESGQVFQKSACLEASRHNFEGMVPVPDVIWFFMRLPSDGDGFETLPVSRIQKRMVHIVSQAVEETFAGGKVCLRQTPPKQADEAGCETPWTAGTRSSNANLARQELLKRFLQRGAGFVSGLNNGKNEDLKLSETPVIGTKDKNAGSVAANQWVTAYFASAADALLRRLGKQEYRHISIFEDGSKIATHEVLNIFVSCDGLMVCSPLSLMPQLKFTADTTPEQNMQKLDALQLEAPLQELKRKAGCASTKEKQLCPTEKITTRMKLLALNHSLHTFIKFRLSDSKPAVPLRPARNDEIRKSVMVNGRRESFLWSPSTKQSCWQSTNYEGFNNLLRLNILADEGDAQAHFQLALGGLACMVHRDQSHKLHRCEILAFDACPDHALARKHALLVAKFDKAPWATSSFGRRLKEARERVDELDSNHILFDVCSAGIIADRNMPPDSSLADVKRELVQLGKSGATGSCHRSGRWADFLDSFHGLKGEWHSRLFFHLYALALEGTSCFHFLATALQSHGQETDTALLPKVLRATWLQSASDLHLLGVGLLMFSCSFQLFGYVCAEESQ</sequence>
<name>A0A813A4S6_9DINO</name>
<dbReference type="Proteomes" id="UP000601435">
    <property type="component" value="Unassembled WGS sequence"/>
</dbReference>
<proteinExistence type="predicted"/>
<reference evidence="1" key="1">
    <citation type="submission" date="2021-02" db="EMBL/GenBank/DDBJ databases">
        <authorList>
            <person name="Dougan E. K."/>
            <person name="Rhodes N."/>
            <person name="Thang M."/>
            <person name="Chan C."/>
        </authorList>
    </citation>
    <scope>NUCLEOTIDE SEQUENCE</scope>
</reference>
<dbReference type="EMBL" id="CAJNJA010055107">
    <property type="protein sequence ID" value="CAE7854491.1"/>
    <property type="molecule type" value="Genomic_DNA"/>
</dbReference>
<gene>
    <name evidence="1" type="ORF">SNEC2469_LOCUS26746</name>
</gene>
<protein>
    <submittedName>
        <fullName evidence="1">Uncharacterized protein</fullName>
    </submittedName>
</protein>
<keyword evidence="2" id="KW-1185">Reference proteome</keyword>
<evidence type="ECO:0000313" key="1">
    <source>
        <dbReference type="EMBL" id="CAE7854491.1"/>
    </source>
</evidence>
<dbReference type="OrthoDB" id="412264at2759"/>
<comment type="caution">
    <text evidence="1">The sequence shown here is derived from an EMBL/GenBank/DDBJ whole genome shotgun (WGS) entry which is preliminary data.</text>
</comment>